<name>A0A5Q2F878_9CAUD</name>
<dbReference type="RefSeq" id="YP_010648876.1">
    <property type="nucleotide sequence ID" value="NC_070762.1"/>
</dbReference>
<evidence type="ECO:0000256" key="1">
    <source>
        <dbReference type="SAM" id="Phobius"/>
    </source>
</evidence>
<keyword evidence="3" id="KW-1185">Reference proteome</keyword>
<gene>
    <name evidence="2" type="primary">196</name>
    <name evidence="2" type="ORF">SEA_SIXAMA_196</name>
</gene>
<keyword evidence="1" id="KW-0812">Transmembrane</keyword>
<reference evidence="2 3" key="1">
    <citation type="submission" date="2019-09" db="EMBL/GenBank/DDBJ databases">
        <authorList>
            <person name="Christie C.A."/>
            <person name="Diallo A.S."/>
            <person name="Dixon Z."/>
            <person name="McIntosh P.M."/>
            <person name="Murthy K.H."/>
            <person name="Rosen M.G."/>
            <person name="Simpson L.M."/>
            <person name="Koustas K."/>
            <person name="Fogarty M.P."/>
            <person name="Molloy S.D."/>
            <person name="Garlena R.A."/>
            <person name="Russell D.A."/>
            <person name="Pope W.H."/>
            <person name="Jacobs-Sera D."/>
            <person name="Hatfull G.F."/>
        </authorList>
    </citation>
    <scope>NUCLEOTIDE SEQUENCE [LARGE SCALE GENOMIC DNA]</scope>
</reference>
<keyword evidence="1" id="KW-0472">Membrane</keyword>
<sequence>MGVGGLSRFWFKFITFVVVGVILFMHAESAFKPSSERV</sequence>
<dbReference type="KEGG" id="vg:77924363"/>
<dbReference type="Proteomes" id="UP000400849">
    <property type="component" value="Segment"/>
</dbReference>
<evidence type="ECO:0000313" key="3">
    <source>
        <dbReference type="Proteomes" id="UP000400849"/>
    </source>
</evidence>
<organism evidence="2 3">
    <name type="scientific">Gordonia phage Sixama</name>
    <dbReference type="NCBI Taxonomy" id="2653271"/>
    <lineage>
        <taxon>Viruses</taxon>
        <taxon>Duplodnaviria</taxon>
        <taxon>Heunggongvirae</taxon>
        <taxon>Uroviricota</taxon>
        <taxon>Caudoviricetes</taxon>
        <taxon>Sixamavirus</taxon>
        <taxon>Sixamavirus sixama</taxon>
    </lineage>
</organism>
<evidence type="ECO:0000313" key="2">
    <source>
        <dbReference type="EMBL" id="QGF20346.1"/>
    </source>
</evidence>
<keyword evidence="1" id="KW-1133">Transmembrane helix</keyword>
<feature type="transmembrane region" description="Helical" evidence="1">
    <location>
        <begin position="9"/>
        <end position="27"/>
    </location>
</feature>
<protein>
    <submittedName>
        <fullName evidence="2">Uncharacterized protein</fullName>
    </submittedName>
</protein>
<proteinExistence type="predicted"/>
<dbReference type="EMBL" id="MN484601">
    <property type="protein sequence ID" value="QGF20346.1"/>
    <property type="molecule type" value="Genomic_DNA"/>
</dbReference>
<dbReference type="GeneID" id="77924363"/>
<accession>A0A5Q2F878</accession>